<dbReference type="SUPFAM" id="SSF56219">
    <property type="entry name" value="DNase I-like"/>
    <property type="match status" value="1"/>
</dbReference>
<dbReference type="Gene3D" id="3.60.10.10">
    <property type="entry name" value="Endonuclease/exonuclease/phosphatase"/>
    <property type="match status" value="1"/>
</dbReference>
<dbReference type="InterPro" id="IPR036691">
    <property type="entry name" value="Endo/exonu/phosph_ase_sf"/>
</dbReference>
<dbReference type="PANTHER" id="PTHR11200">
    <property type="entry name" value="INOSITOL 5-PHOSPHATASE"/>
    <property type="match status" value="1"/>
</dbReference>
<comment type="caution">
    <text evidence="4">The sequence shown here is derived from an EMBL/GenBank/DDBJ whole genome shotgun (WGS) entry which is preliminary data.</text>
</comment>
<dbReference type="EMBL" id="JAABOJ010000044">
    <property type="protein sequence ID" value="KAF3274408.1"/>
    <property type="molecule type" value="Genomic_DNA"/>
</dbReference>
<organism evidence="4 5">
    <name type="scientific">Orbilia oligospora</name>
    <name type="common">Nematode-trapping fungus</name>
    <name type="synonym">Arthrobotrys oligospora</name>
    <dbReference type="NCBI Taxonomy" id="2813651"/>
    <lineage>
        <taxon>Eukaryota</taxon>
        <taxon>Fungi</taxon>
        <taxon>Dikarya</taxon>
        <taxon>Ascomycota</taxon>
        <taxon>Pezizomycotina</taxon>
        <taxon>Orbiliomycetes</taxon>
        <taxon>Orbiliales</taxon>
        <taxon>Orbiliaceae</taxon>
        <taxon>Orbilia</taxon>
    </lineage>
</organism>
<protein>
    <recommendedName>
        <fullName evidence="3">Inositol polyphosphate-related phosphatase domain-containing protein</fullName>
    </recommendedName>
</protein>
<feature type="region of interest" description="Disordered" evidence="1">
    <location>
        <begin position="317"/>
        <end position="340"/>
    </location>
</feature>
<dbReference type="Proteomes" id="UP000474640">
    <property type="component" value="Unassembled WGS sequence"/>
</dbReference>
<evidence type="ECO:0000256" key="2">
    <source>
        <dbReference type="SAM" id="Phobius"/>
    </source>
</evidence>
<evidence type="ECO:0000313" key="4">
    <source>
        <dbReference type="EMBL" id="KAF3274408.1"/>
    </source>
</evidence>
<dbReference type="GO" id="GO:0046856">
    <property type="term" value="P:phosphatidylinositol dephosphorylation"/>
    <property type="evidence" value="ECO:0007669"/>
    <property type="project" value="InterPro"/>
</dbReference>
<dbReference type="InterPro" id="IPR000300">
    <property type="entry name" value="IPPc"/>
</dbReference>
<dbReference type="Pfam" id="PF22669">
    <property type="entry name" value="Exo_endo_phos2"/>
    <property type="match status" value="2"/>
</dbReference>
<dbReference type="OrthoDB" id="62798at2759"/>
<gene>
    <name evidence="4" type="ORF">TWF970_007923</name>
</gene>
<dbReference type="InterPro" id="IPR046985">
    <property type="entry name" value="IP5"/>
</dbReference>
<dbReference type="SMART" id="SM00128">
    <property type="entry name" value="IPPc"/>
    <property type="match status" value="1"/>
</dbReference>
<dbReference type="AlphaFoldDB" id="A0A7C8VB84"/>
<dbReference type="PANTHER" id="PTHR11200:SF286">
    <property type="entry name" value="5-PHOSPHATASE, PUTATIVE (AFU_ORTHOLOGUE AFUA_5G07600)-RELATED"/>
    <property type="match status" value="1"/>
</dbReference>
<dbReference type="GO" id="GO:0004439">
    <property type="term" value="F:phosphatidylinositol-4,5-bisphosphate 5-phosphatase activity"/>
    <property type="evidence" value="ECO:0007669"/>
    <property type="project" value="TreeGrafter"/>
</dbReference>
<dbReference type="OMA" id="HRYPGWT"/>
<keyword evidence="2" id="KW-0472">Membrane</keyword>
<feature type="transmembrane region" description="Helical" evidence="2">
    <location>
        <begin position="450"/>
        <end position="479"/>
    </location>
</feature>
<evidence type="ECO:0000256" key="1">
    <source>
        <dbReference type="SAM" id="MobiDB-lite"/>
    </source>
</evidence>
<evidence type="ECO:0000313" key="5">
    <source>
        <dbReference type="Proteomes" id="UP000474640"/>
    </source>
</evidence>
<keyword evidence="2" id="KW-0812">Transmembrane</keyword>
<accession>A0A7C8VB84</accession>
<name>A0A7C8VB84_ORBOL</name>
<reference evidence="4 5" key="1">
    <citation type="submission" date="2020-01" db="EMBL/GenBank/DDBJ databases">
        <authorList>
            <person name="Palmer J.M."/>
        </authorList>
    </citation>
    <scope>NUCLEOTIDE SEQUENCE [LARGE SCALE GENOMIC DNA]</scope>
    <source>
        <strain evidence="4 5">TWF970</strain>
    </source>
</reference>
<keyword evidence="2" id="KW-1133">Transmembrane helix</keyword>
<evidence type="ECO:0000259" key="3">
    <source>
        <dbReference type="SMART" id="SM00128"/>
    </source>
</evidence>
<proteinExistence type="predicted"/>
<feature type="domain" description="Inositol polyphosphate-related phosphatase" evidence="3">
    <location>
        <begin position="5"/>
        <end position="410"/>
    </location>
</feature>
<sequence>MSSPPSLPIYLFTFNCARLLITPSILATHLFSALDPSSPPPEIIAIGLQEFAPISYSFLRGDYLSPYLDQWSSVPHLAAQYLHSTGTTNQNFPFEYVELGRYTIGMTALFIYARRSERVKNLRFGSVGFGVWGMANKGAVAARFGYSTGGGGGEDGEEEEEINVTIVSTHLSAHEHCCTDRNRDWETLARGIIFETTTQTAPVINITSSESTPLLSENISTTTDSSSSPVSGIYHPNSHLLVMGDLNYRTSHTSPTPEDFQSFPKRTDHFNEFFKRDQLTRELTAGNTLHGLVEAPITFPPTYKYLEDVLSLLEDAEEGLGGGSSSSSTRGDKRRKQSQEDIFDWSPNRWPSWCDRILWLPANPSSPSLSKEEGGGNDIKVHRYTSIPAIRFSDHKPVGLHISLPRIKTPKTVIGGEGDNNNRDLRLNPPFPLDRDWKVKRYNAETREWIVGYAILMATTTNGLTILGCMALGAGVLWLGVTGRV</sequence>